<evidence type="ECO:0000313" key="2">
    <source>
        <dbReference type="EMBL" id="OGL42754.1"/>
    </source>
</evidence>
<comment type="caution">
    <text evidence="2">The sequence shown here is derived from an EMBL/GenBank/DDBJ whole genome shotgun (WGS) entry which is preliminary data.</text>
</comment>
<dbReference type="AlphaFoldDB" id="A0A1F7RP30"/>
<name>A0A1F7RP30_9BACT</name>
<evidence type="ECO:0000313" key="3">
    <source>
        <dbReference type="Proteomes" id="UP000178797"/>
    </source>
</evidence>
<dbReference type="Proteomes" id="UP000178797">
    <property type="component" value="Unassembled WGS sequence"/>
</dbReference>
<feature type="compositionally biased region" description="Basic and acidic residues" evidence="1">
    <location>
        <begin position="32"/>
        <end position="46"/>
    </location>
</feature>
<feature type="compositionally biased region" description="Basic residues" evidence="1">
    <location>
        <begin position="17"/>
        <end position="31"/>
    </location>
</feature>
<sequence length="69" mass="7989">MGKVYKDKKSSGCALCKPHKHGWTPKKKPKIRAYEKETDKEIESAKSRTKKSYQEDLIESLKNPKELPN</sequence>
<evidence type="ECO:0000256" key="1">
    <source>
        <dbReference type="SAM" id="MobiDB-lite"/>
    </source>
</evidence>
<dbReference type="EMBL" id="MGDE01000257">
    <property type="protein sequence ID" value="OGL42754.1"/>
    <property type="molecule type" value="Genomic_DNA"/>
</dbReference>
<organism evidence="2 3">
    <name type="scientific">Candidatus Schekmanbacteria bacterium RBG_16_38_10</name>
    <dbReference type="NCBI Taxonomy" id="1817879"/>
    <lineage>
        <taxon>Bacteria</taxon>
        <taxon>Candidatus Schekmaniibacteriota</taxon>
    </lineage>
</organism>
<gene>
    <name evidence="2" type="ORF">A2W05_02650</name>
</gene>
<proteinExistence type="predicted"/>
<feature type="region of interest" description="Disordered" evidence="1">
    <location>
        <begin position="16"/>
        <end position="69"/>
    </location>
</feature>
<accession>A0A1F7RP30</accession>
<reference evidence="2 3" key="1">
    <citation type="journal article" date="2016" name="Nat. Commun.">
        <title>Thousands of microbial genomes shed light on interconnected biogeochemical processes in an aquifer system.</title>
        <authorList>
            <person name="Anantharaman K."/>
            <person name="Brown C.T."/>
            <person name="Hug L.A."/>
            <person name="Sharon I."/>
            <person name="Castelle C.J."/>
            <person name="Probst A.J."/>
            <person name="Thomas B.C."/>
            <person name="Singh A."/>
            <person name="Wilkins M.J."/>
            <person name="Karaoz U."/>
            <person name="Brodie E.L."/>
            <person name="Williams K.H."/>
            <person name="Hubbard S.S."/>
            <person name="Banfield J.F."/>
        </authorList>
    </citation>
    <scope>NUCLEOTIDE SEQUENCE [LARGE SCALE GENOMIC DNA]</scope>
</reference>
<protein>
    <submittedName>
        <fullName evidence="2">Uncharacterized protein</fullName>
    </submittedName>
</protein>